<organism evidence="9 10">
    <name type="scientific">Roseivirga spongicola</name>
    <dbReference type="NCBI Taxonomy" id="333140"/>
    <lineage>
        <taxon>Bacteria</taxon>
        <taxon>Pseudomonadati</taxon>
        <taxon>Bacteroidota</taxon>
        <taxon>Cytophagia</taxon>
        <taxon>Cytophagales</taxon>
        <taxon>Roseivirgaceae</taxon>
        <taxon>Roseivirga</taxon>
    </lineage>
</organism>
<dbReference type="InterPro" id="IPR037069">
    <property type="entry name" value="AcylCoA_DH/ox_N_sf"/>
</dbReference>
<evidence type="ECO:0000313" key="9">
    <source>
        <dbReference type="EMBL" id="KYG73469.1"/>
    </source>
</evidence>
<keyword evidence="4 5" id="KW-0274">FAD</keyword>
<evidence type="ECO:0000256" key="5">
    <source>
        <dbReference type="RuleBase" id="RU362125"/>
    </source>
</evidence>
<feature type="domain" description="Acyl-CoA oxidase/dehydrogenase middle" evidence="7">
    <location>
        <begin position="126"/>
        <end position="219"/>
    </location>
</feature>
<name>A0A150X426_9BACT</name>
<dbReference type="AlphaFoldDB" id="A0A150X426"/>
<feature type="domain" description="Acyl-CoA dehydrogenase/oxidase N-terminal" evidence="8">
    <location>
        <begin position="8"/>
        <end position="119"/>
    </location>
</feature>
<dbReference type="Proteomes" id="UP000075606">
    <property type="component" value="Unassembled WGS sequence"/>
</dbReference>
<dbReference type="Pfam" id="PF02771">
    <property type="entry name" value="Acyl-CoA_dh_N"/>
    <property type="match status" value="1"/>
</dbReference>
<dbReference type="SUPFAM" id="SSF56645">
    <property type="entry name" value="Acyl-CoA dehydrogenase NM domain-like"/>
    <property type="match status" value="1"/>
</dbReference>
<dbReference type="GO" id="GO:0003995">
    <property type="term" value="F:acyl-CoA dehydrogenase activity"/>
    <property type="evidence" value="ECO:0007669"/>
    <property type="project" value="TreeGrafter"/>
</dbReference>
<comment type="similarity">
    <text evidence="2 5">Belongs to the acyl-CoA dehydrogenase family.</text>
</comment>
<evidence type="ECO:0000256" key="1">
    <source>
        <dbReference type="ARBA" id="ARBA00001974"/>
    </source>
</evidence>
<evidence type="ECO:0000256" key="2">
    <source>
        <dbReference type="ARBA" id="ARBA00009347"/>
    </source>
</evidence>
<dbReference type="OrthoDB" id="9802447at2"/>
<dbReference type="Gene3D" id="1.20.140.10">
    <property type="entry name" value="Butyryl-CoA Dehydrogenase, subunit A, domain 3"/>
    <property type="match status" value="1"/>
</dbReference>
<dbReference type="GO" id="GO:0050660">
    <property type="term" value="F:flavin adenine dinucleotide binding"/>
    <property type="evidence" value="ECO:0007669"/>
    <property type="project" value="InterPro"/>
</dbReference>
<comment type="cofactor">
    <cofactor evidence="1 5">
        <name>FAD</name>
        <dbReference type="ChEBI" id="CHEBI:57692"/>
    </cofactor>
</comment>
<reference evidence="9 10" key="1">
    <citation type="submission" date="2016-01" db="EMBL/GenBank/DDBJ databases">
        <title>Genome sequencing of Roseivirga spongicola UST030701-084.</title>
        <authorList>
            <person name="Selvaratnam C."/>
            <person name="Thevarajoo S."/>
            <person name="Goh K.M."/>
            <person name="Ee R."/>
            <person name="Chan K.-G."/>
            <person name="Chong C.S."/>
        </authorList>
    </citation>
    <scope>NUCLEOTIDE SEQUENCE [LARGE SCALE GENOMIC DNA]</scope>
    <source>
        <strain evidence="9 10">UST030701-084</strain>
    </source>
</reference>
<sequence length="382" mass="42059">MNFSFSPYQEDIKNEVLDFAKKHLNEDIVTRDKNQFFDRSLWSKLGEIKLPGLCIPEEFGGRGLDPLTTVLALEAFGEGCEDGGLCFAVSAHMLACCVPIWLYGSNDQKQAFLPKLCDGTWIAGNAMTEPHSGSDTYDVRTTAVACKDNYILKGHKSYISNGPVADVILTYALTDKEKGFFGGISAFLLSKEMPGLTLTDSVDKMGVRTCQMGEARFKDLELSTNSVLGKAGAGAMIFNKSMEWERTCLGAIHLGAMSRVLENTIAFVKERKSGDKSIGSYQAISHQLADLKVGLEASRLMTYQAAWKLGSSKMSTMEASASKLFVSEFFKKFATSIFQIYAGKAFRENHEAERLLRDAMASTIYSGTSEVQRSVIAKMMRV</sequence>
<dbReference type="InterPro" id="IPR006091">
    <property type="entry name" value="Acyl-CoA_Oxase/DH_mid-dom"/>
</dbReference>
<evidence type="ECO:0000313" key="10">
    <source>
        <dbReference type="Proteomes" id="UP000075606"/>
    </source>
</evidence>
<dbReference type="STRING" id="333140.AWW68_12305"/>
<evidence type="ECO:0008006" key="11">
    <source>
        <dbReference type="Google" id="ProtNLM"/>
    </source>
</evidence>
<proteinExistence type="inferred from homology"/>
<comment type="caution">
    <text evidence="9">The sequence shown here is derived from an EMBL/GenBank/DDBJ whole genome shotgun (WGS) entry which is preliminary data.</text>
</comment>
<protein>
    <recommendedName>
        <fullName evidence="11">Acyl-CoA dehydrogenase</fullName>
    </recommendedName>
</protein>
<evidence type="ECO:0000259" key="6">
    <source>
        <dbReference type="Pfam" id="PF00441"/>
    </source>
</evidence>
<gene>
    <name evidence="9" type="ORF">AWW68_12305</name>
</gene>
<evidence type="ECO:0000259" key="7">
    <source>
        <dbReference type="Pfam" id="PF02770"/>
    </source>
</evidence>
<evidence type="ECO:0000256" key="3">
    <source>
        <dbReference type="ARBA" id="ARBA00022630"/>
    </source>
</evidence>
<dbReference type="InterPro" id="IPR009075">
    <property type="entry name" value="AcylCo_DH/oxidase_C"/>
</dbReference>
<evidence type="ECO:0000256" key="4">
    <source>
        <dbReference type="ARBA" id="ARBA00022827"/>
    </source>
</evidence>
<dbReference type="PANTHER" id="PTHR43884">
    <property type="entry name" value="ACYL-COA DEHYDROGENASE"/>
    <property type="match status" value="1"/>
</dbReference>
<dbReference type="RefSeq" id="WP_068221823.1">
    <property type="nucleotide sequence ID" value="NZ_CP139724.1"/>
</dbReference>
<dbReference type="EMBL" id="LRPC01000028">
    <property type="protein sequence ID" value="KYG73469.1"/>
    <property type="molecule type" value="Genomic_DNA"/>
</dbReference>
<dbReference type="Gene3D" id="1.10.540.10">
    <property type="entry name" value="Acyl-CoA dehydrogenase/oxidase, N-terminal domain"/>
    <property type="match status" value="1"/>
</dbReference>
<dbReference type="Pfam" id="PF00441">
    <property type="entry name" value="Acyl-CoA_dh_1"/>
    <property type="match status" value="1"/>
</dbReference>
<keyword evidence="3 5" id="KW-0285">Flavoprotein</keyword>
<dbReference type="InterPro" id="IPR046373">
    <property type="entry name" value="Acyl-CoA_Oxase/DH_mid-dom_sf"/>
</dbReference>
<evidence type="ECO:0000259" key="8">
    <source>
        <dbReference type="Pfam" id="PF02771"/>
    </source>
</evidence>
<feature type="domain" description="Acyl-CoA dehydrogenase/oxidase C-terminal" evidence="6">
    <location>
        <begin position="233"/>
        <end position="379"/>
    </location>
</feature>
<dbReference type="InterPro" id="IPR036250">
    <property type="entry name" value="AcylCo_DH-like_C"/>
</dbReference>
<dbReference type="Pfam" id="PF02770">
    <property type="entry name" value="Acyl-CoA_dh_M"/>
    <property type="match status" value="1"/>
</dbReference>
<dbReference type="PANTHER" id="PTHR43884:SF12">
    <property type="entry name" value="ISOVALERYL-COA DEHYDROGENASE, MITOCHONDRIAL-RELATED"/>
    <property type="match status" value="1"/>
</dbReference>
<keyword evidence="10" id="KW-1185">Reference proteome</keyword>
<dbReference type="Gene3D" id="2.40.110.10">
    <property type="entry name" value="Butyryl-CoA Dehydrogenase, subunit A, domain 2"/>
    <property type="match status" value="1"/>
</dbReference>
<accession>A0A150X426</accession>
<dbReference type="InterPro" id="IPR013786">
    <property type="entry name" value="AcylCoA_DH/ox_N"/>
</dbReference>
<keyword evidence="5" id="KW-0560">Oxidoreductase</keyword>
<dbReference type="SUPFAM" id="SSF47203">
    <property type="entry name" value="Acyl-CoA dehydrogenase C-terminal domain-like"/>
    <property type="match status" value="1"/>
</dbReference>
<dbReference type="InterPro" id="IPR009100">
    <property type="entry name" value="AcylCoA_DH/oxidase_NM_dom_sf"/>
</dbReference>